<dbReference type="Proteomes" id="UP000294830">
    <property type="component" value="Unassembled WGS sequence"/>
</dbReference>
<dbReference type="AlphaFoldDB" id="A0A4R2EHK4"/>
<evidence type="ECO:0000313" key="1">
    <source>
        <dbReference type="EMBL" id="TCN66696.1"/>
    </source>
</evidence>
<accession>A0A4R2EHK4</accession>
<reference evidence="1 2" key="1">
    <citation type="submission" date="2019-03" db="EMBL/GenBank/DDBJ databases">
        <title>Genomic Encyclopedia of Archaeal and Bacterial Type Strains, Phase II (KMG-II): from individual species to whole genera.</title>
        <authorList>
            <person name="Goeker M."/>
        </authorList>
    </citation>
    <scope>NUCLEOTIDE SEQUENCE [LARGE SCALE GENOMIC DNA]</scope>
    <source>
        <strain evidence="1 2">RL-C</strain>
    </source>
</reference>
<organism evidence="1 2">
    <name type="scientific">Acetobacteroides hydrogenigenes</name>
    <dbReference type="NCBI Taxonomy" id="979970"/>
    <lineage>
        <taxon>Bacteria</taxon>
        <taxon>Pseudomonadati</taxon>
        <taxon>Bacteroidota</taxon>
        <taxon>Bacteroidia</taxon>
        <taxon>Bacteroidales</taxon>
        <taxon>Rikenellaceae</taxon>
        <taxon>Acetobacteroides</taxon>
    </lineage>
</organism>
<gene>
    <name evidence="1" type="ORF">CLV25_10834</name>
</gene>
<dbReference type="Gene3D" id="1.25.40.390">
    <property type="match status" value="1"/>
</dbReference>
<evidence type="ECO:0000313" key="2">
    <source>
        <dbReference type="Proteomes" id="UP000294830"/>
    </source>
</evidence>
<comment type="caution">
    <text evidence="1">The sequence shown here is derived from an EMBL/GenBank/DDBJ whole genome shotgun (WGS) entry which is preliminary data.</text>
</comment>
<dbReference type="EMBL" id="SLWB01000008">
    <property type="protein sequence ID" value="TCN66696.1"/>
    <property type="molecule type" value="Genomic_DNA"/>
</dbReference>
<dbReference type="InterPro" id="IPR011990">
    <property type="entry name" value="TPR-like_helical_dom_sf"/>
</dbReference>
<dbReference type="RefSeq" id="WP_131839395.1">
    <property type="nucleotide sequence ID" value="NZ_SLWB01000008.1"/>
</dbReference>
<dbReference type="Pfam" id="PF12771">
    <property type="entry name" value="SusD-like_2"/>
    <property type="match status" value="1"/>
</dbReference>
<name>A0A4R2EHK4_9BACT</name>
<keyword evidence="2" id="KW-1185">Reference proteome</keyword>
<dbReference type="OrthoDB" id="1387301at2"/>
<proteinExistence type="predicted"/>
<dbReference type="SUPFAM" id="SSF48452">
    <property type="entry name" value="TPR-like"/>
    <property type="match status" value="1"/>
</dbReference>
<protein>
    <submittedName>
        <fullName evidence="1">SusD-like starch-binding protein associating with outer membrane</fullName>
    </submittedName>
</protein>
<dbReference type="PROSITE" id="PS51257">
    <property type="entry name" value="PROKAR_LIPOPROTEIN"/>
    <property type="match status" value="1"/>
</dbReference>
<sequence length="526" mass="58827">MKKLLKYSLILSLGALLIGGCDTNFEEINTNPNRSDASPTPYIFTYATRQFAYNFYDVWYTGRQSAVACQQWCQINYTSEDRYQFRDNVMNGFFRNSYIWMLNFEKIKELNTDPATKGSMSAYGDNKMQIATCDIMETWIFQLLTDSFGDIPYSQAFDPVKYPKPKYDKQSDIYKGMVAKLKQAAADLKTCSNGWTSGDIIYGGDIDKWIKFANSLRLRVALRASKVDNAYLAEAKNAIEDGVFESNDDNAVFSFIGSGSPNEAPIYFGFFTDNRNDFTLTKQFVNLLKGMDDSDKGFVNPFNGIIDPRLAIYRGPTMDNNTIGVPYGMDDTETAAFVSANANVINLKPDGKKPLLSPVNLQPEFGSVLLDYPTVCFMISEVKDNDAVSFLKGVDASLDMWKVNATDKNAYVAAITAKWNAAAADKKKEMLITSKYIHLYSQAYEAWAEYRRTGYPKSLVKPGEKTYGDITFEPIPGFESGNDIVARFSYAISEYTLNKENVKAAATSMGGDALSVKVWWAGGGKQ</sequence>
<dbReference type="InterPro" id="IPR041662">
    <property type="entry name" value="SusD-like_2"/>
</dbReference>